<proteinExistence type="predicted"/>
<evidence type="ECO:0000313" key="2">
    <source>
        <dbReference type="EMBL" id="POM67020.1"/>
    </source>
</evidence>
<sequence>MDVGVYVRTVRANKVFMTVDVDDLLIVGTKTDIEHVLIELKSEFKVKDLDTVEHLLGMEIAYVPGRMLTISQKSYCENVLKRFKMDKCKPVPTPQVKGILPRSGDSAVEQVCVSADPDLNYRQFVVFGAVLTPRYCKRCKNIGKYLSCFTHEHLILPKGMLRYLRGTTDYGLVWARSDKPDLRVAAFVDAWRVPKEDVHLVAHADADLGNEKQNRRSVTGFVLQLEGCTFAYSSRKQRIKTDDTCSSEFVAATECSTMILWTHNICKELGVRRKETVFSGTGDDQVCKLAVKCGLITVADVAALTAEF</sequence>
<accession>A0A2P4XN82</accession>
<dbReference type="InterPro" id="IPR013103">
    <property type="entry name" value="RVT_2"/>
</dbReference>
<dbReference type="AlphaFoldDB" id="A0A2P4XN82"/>
<feature type="domain" description="Reverse transcriptase Ty1/copia-type" evidence="1">
    <location>
        <begin position="3"/>
        <end position="96"/>
    </location>
</feature>
<comment type="caution">
    <text evidence="2">The sequence shown here is derived from an EMBL/GenBank/DDBJ whole genome shotgun (WGS) entry which is preliminary data.</text>
</comment>
<evidence type="ECO:0000313" key="3">
    <source>
        <dbReference type="Proteomes" id="UP000237271"/>
    </source>
</evidence>
<dbReference type="EMBL" id="NCKW01009487">
    <property type="protein sequence ID" value="POM67020.1"/>
    <property type="molecule type" value="Genomic_DNA"/>
</dbReference>
<dbReference type="Pfam" id="PF07727">
    <property type="entry name" value="RVT_2"/>
    <property type="match status" value="1"/>
</dbReference>
<dbReference type="Proteomes" id="UP000237271">
    <property type="component" value="Unassembled WGS sequence"/>
</dbReference>
<gene>
    <name evidence="2" type="ORF">PHPALM_17037</name>
</gene>
<dbReference type="PANTHER" id="PTHR11439">
    <property type="entry name" value="GAG-POL-RELATED RETROTRANSPOSON"/>
    <property type="match status" value="1"/>
</dbReference>
<protein>
    <submittedName>
        <fullName evidence="2">Transposable element</fullName>
    </submittedName>
</protein>
<dbReference type="OrthoDB" id="128382at2759"/>
<organism evidence="2 3">
    <name type="scientific">Phytophthora palmivora</name>
    <dbReference type="NCBI Taxonomy" id="4796"/>
    <lineage>
        <taxon>Eukaryota</taxon>
        <taxon>Sar</taxon>
        <taxon>Stramenopiles</taxon>
        <taxon>Oomycota</taxon>
        <taxon>Peronosporomycetes</taxon>
        <taxon>Peronosporales</taxon>
        <taxon>Peronosporaceae</taxon>
        <taxon>Phytophthora</taxon>
    </lineage>
</organism>
<reference evidence="2 3" key="1">
    <citation type="journal article" date="2017" name="Genome Biol. Evol.">
        <title>Phytophthora megakarya and P. palmivora, closely related causal agents of cacao black pod rot, underwent increases in genome sizes and gene numbers by different mechanisms.</title>
        <authorList>
            <person name="Ali S.S."/>
            <person name="Shao J."/>
            <person name="Lary D.J."/>
            <person name="Kronmiller B."/>
            <person name="Shen D."/>
            <person name="Strem M.D."/>
            <person name="Amoako-Attah I."/>
            <person name="Akrofi A.Y."/>
            <person name="Begoude B.A."/>
            <person name="Ten Hoopen G.M."/>
            <person name="Coulibaly K."/>
            <person name="Kebe B.I."/>
            <person name="Melnick R.L."/>
            <person name="Guiltinan M.J."/>
            <person name="Tyler B.M."/>
            <person name="Meinhardt L.W."/>
            <person name="Bailey B.A."/>
        </authorList>
    </citation>
    <scope>NUCLEOTIDE SEQUENCE [LARGE SCALE GENOMIC DNA]</scope>
    <source>
        <strain evidence="3">sbr112.9</strain>
    </source>
</reference>
<dbReference type="PANTHER" id="PTHR11439:SF517">
    <property type="entry name" value="CYSTEINE-RICH RLK (RECEPTOR-LIKE PROTEIN KINASE) 8"/>
    <property type="match status" value="1"/>
</dbReference>
<name>A0A2P4XN82_9STRA</name>
<evidence type="ECO:0000259" key="1">
    <source>
        <dbReference type="Pfam" id="PF07727"/>
    </source>
</evidence>
<dbReference type="CDD" id="cd09272">
    <property type="entry name" value="RNase_HI_RT_Ty1"/>
    <property type="match status" value="1"/>
</dbReference>
<keyword evidence="3" id="KW-1185">Reference proteome</keyword>